<proteinExistence type="predicted"/>
<keyword evidence="2" id="KW-1185">Reference proteome</keyword>
<sequence>MPALVRVQQVDDHSVSVSTSTGIKVNVGQITEDHRANFGHSPGYSAAFDSTIKPPPPPSNDSAFSTNEDEQCEHPTPIIDAGYKTDTVCTAAAFCFILLARSRFGGS</sequence>
<reference evidence="1" key="2">
    <citation type="journal article" date="2020" name="Nat. Commun.">
        <title>Large-scale genome sequencing of mycorrhizal fungi provides insights into the early evolution of symbiotic traits.</title>
        <authorList>
            <person name="Miyauchi S."/>
            <person name="Kiss E."/>
            <person name="Kuo A."/>
            <person name="Drula E."/>
            <person name="Kohler A."/>
            <person name="Sanchez-Garcia M."/>
            <person name="Morin E."/>
            <person name="Andreopoulos B."/>
            <person name="Barry K.W."/>
            <person name="Bonito G."/>
            <person name="Buee M."/>
            <person name="Carver A."/>
            <person name="Chen C."/>
            <person name="Cichocki N."/>
            <person name="Clum A."/>
            <person name="Culley D."/>
            <person name="Crous P.W."/>
            <person name="Fauchery L."/>
            <person name="Girlanda M."/>
            <person name="Hayes R.D."/>
            <person name="Keri Z."/>
            <person name="LaButti K."/>
            <person name="Lipzen A."/>
            <person name="Lombard V."/>
            <person name="Magnuson J."/>
            <person name="Maillard F."/>
            <person name="Murat C."/>
            <person name="Nolan M."/>
            <person name="Ohm R.A."/>
            <person name="Pangilinan J."/>
            <person name="Pereira M.F."/>
            <person name="Perotto S."/>
            <person name="Peter M."/>
            <person name="Pfister S."/>
            <person name="Riley R."/>
            <person name="Sitrit Y."/>
            <person name="Stielow J.B."/>
            <person name="Szollosi G."/>
            <person name="Zifcakova L."/>
            <person name="Stursova M."/>
            <person name="Spatafora J.W."/>
            <person name="Tedersoo L."/>
            <person name="Vaario L.M."/>
            <person name="Yamada A."/>
            <person name="Yan M."/>
            <person name="Wang P."/>
            <person name="Xu J."/>
            <person name="Bruns T."/>
            <person name="Baldrian P."/>
            <person name="Vilgalys R."/>
            <person name="Dunand C."/>
            <person name="Henrissat B."/>
            <person name="Grigoriev I.V."/>
            <person name="Hibbett D."/>
            <person name="Nagy L.G."/>
            <person name="Martin F.M."/>
        </authorList>
    </citation>
    <scope>NUCLEOTIDE SEQUENCE</scope>
    <source>
        <strain evidence="1">P2</strain>
    </source>
</reference>
<name>A0ACB6YZN3_THEGA</name>
<gene>
    <name evidence="1" type="ORF">BDM02DRAFT_2008952</name>
</gene>
<dbReference type="EMBL" id="MU118408">
    <property type="protein sequence ID" value="KAF9642600.1"/>
    <property type="molecule type" value="Genomic_DNA"/>
</dbReference>
<comment type="caution">
    <text evidence="1">The sequence shown here is derived from an EMBL/GenBank/DDBJ whole genome shotgun (WGS) entry which is preliminary data.</text>
</comment>
<reference evidence="1" key="1">
    <citation type="submission" date="2019-10" db="EMBL/GenBank/DDBJ databases">
        <authorList>
            <consortium name="DOE Joint Genome Institute"/>
            <person name="Kuo A."/>
            <person name="Miyauchi S."/>
            <person name="Kiss E."/>
            <person name="Drula E."/>
            <person name="Kohler A."/>
            <person name="Sanchez-Garcia M."/>
            <person name="Andreopoulos B."/>
            <person name="Barry K.W."/>
            <person name="Bonito G."/>
            <person name="Buee M."/>
            <person name="Carver A."/>
            <person name="Chen C."/>
            <person name="Cichocki N."/>
            <person name="Clum A."/>
            <person name="Culley D."/>
            <person name="Crous P.W."/>
            <person name="Fauchery L."/>
            <person name="Girlanda M."/>
            <person name="Hayes R."/>
            <person name="Keri Z."/>
            <person name="Labutti K."/>
            <person name="Lipzen A."/>
            <person name="Lombard V."/>
            <person name="Magnuson J."/>
            <person name="Maillard F."/>
            <person name="Morin E."/>
            <person name="Murat C."/>
            <person name="Nolan M."/>
            <person name="Ohm R."/>
            <person name="Pangilinan J."/>
            <person name="Pereira M."/>
            <person name="Perotto S."/>
            <person name="Peter M."/>
            <person name="Riley R."/>
            <person name="Sitrit Y."/>
            <person name="Stielow B."/>
            <person name="Szollosi G."/>
            <person name="Zifcakova L."/>
            <person name="Stursova M."/>
            <person name="Spatafora J.W."/>
            <person name="Tedersoo L."/>
            <person name="Vaario L.-M."/>
            <person name="Yamada A."/>
            <person name="Yan M."/>
            <person name="Wang P."/>
            <person name="Xu J."/>
            <person name="Bruns T."/>
            <person name="Baldrian P."/>
            <person name="Vilgalys R."/>
            <person name="Henrissat B."/>
            <person name="Grigoriev I.V."/>
            <person name="Hibbett D."/>
            <person name="Nagy L.G."/>
            <person name="Martin F.M."/>
        </authorList>
    </citation>
    <scope>NUCLEOTIDE SEQUENCE</scope>
    <source>
        <strain evidence="1">P2</strain>
    </source>
</reference>
<evidence type="ECO:0000313" key="1">
    <source>
        <dbReference type="EMBL" id="KAF9642600.1"/>
    </source>
</evidence>
<protein>
    <submittedName>
        <fullName evidence="1">Uncharacterized protein</fullName>
    </submittedName>
</protein>
<accession>A0ACB6YZN3</accession>
<dbReference type="Proteomes" id="UP000886501">
    <property type="component" value="Unassembled WGS sequence"/>
</dbReference>
<organism evidence="1 2">
    <name type="scientific">Thelephora ganbajun</name>
    <name type="common">Ganba fungus</name>
    <dbReference type="NCBI Taxonomy" id="370292"/>
    <lineage>
        <taxon>Eukaryota</taxon>
        <taxon>Fungi</taxon>
        <taxon>Dikarya</taxon>
        <taxon>Basidiomycota</taxon>
        <taxon>Agaricomycotina</taxon>
        <taxon>Agaricomycetes</taxon>
        <taxon>Thelephorales</taxon>
        <taxon>Thelephoraceae</taxon>
        <taxon>Thelephora</taxon>
    </lineage>
</organism>
<evidence type="ECO:0000313" key="2">
    <source>
        <dbReference type="Proteomes" id="UP000886501"/>
    </source>
</evidence>